<keyword evidence="11" id="KW-0175">Coiled coil</keyword>
<feature type="domain" description="Trimeric autotransporter adhesin YadA-like stalk" evidence="15">
    <location>
        <begin position="1336"/>
        <end position="1367"/>
    </location>
</feature>
<protein>
    <submittedName>
        <fullName evidence="17">Hep/Hag repeat protein</fullName>
    </submittedName>
</protein>
<dbReference type="SUPFAM" id="SSF54523">
    <property type="entry name" value="Pili subunits"/>
    <property type="match status" value="1"/>
</dbReference>
<evidence type="ECO:0000256" key="10">
    <source>
        <dbReference type="ARBA" id="ARBA00023237"/>
    </source>
</evidence>
<feature type="domain" description="Trimeric autotransporter adhesin YadA-like head" evidence="14">
    <location>
        <begin position="126"/>
        <end position="150"/>
    </location>
</feature>
<keyword evidence="6" id="KW-0812">Transmembrane</keyword>
<dbReference type="EMBL" id="ACZR01000014">
    <property type="protein sequence ID" value="EEX49902.1"/>
    <property type="molecule type" value="Genomic_DNA"/>
</dbReference>
<keyword evidence="18" id="KW-1185">Reference proteome</keyword>
<feature type="domain" description="Trimeric autotransporter adhesin YadA-like stalk" evidence="15">
    <location>
        <begin position="1968"/>
        <end position="2008"/>
    </location>
</feature>
<keyword evidence="7" id="KW-0732">Signal</keyword>
<dbReference type="GO" id="GO:0015031">
    <property type="term" value="P:protein transport"/>
    <property type="evidence" value="ECO:0007669"/>
    <property type="project" value="UniProtKB-KW"/>
</dbReference>
<dbReference type="Pfam" id="PF03895">
    <property type="entry name" value="YadA_anchor"/>
    <property type="match status" value="1"/>
</dbReference>
<gene>
    <name evidence="17" type="ORF">HMPREF0621_1425</name>
</gene>
<keyword evidence="8" id="KW-0653">Protein transport</keyword>
<evidence type="ECO:0000259" key="14">
    <source>
        <dbReference type="Pfam" id="PF05658"/>
    </source>
</evidence>
<dbReference type="InterPro" id="IPR045584">
    <property type="entry name" value="Pilin-like"/>
</dbReference>
<evidence type="ECO:0000256" key="7">
    <source>
        <dbReference type="ARBA" id="ARBA00022729"/>
    </source>
</evidence>
<feature type="domain" description="ESPR" evidence="16">
    <location>
        <begin position="1"/>
        <end position="36"/>
    </location>
</feature>
<dbReference type="GO" id="GO:0009986">
    <property type="term" value="C:cell surface"/>
    <property type="evidence" value="ECO:0007669"/>
    <property type="project" value="UniProtKB-SubCell"/>
</dbReference>
<keyword evidence="10" id="KW-0998">Cell outer membrane</keyword>
<dbReference type="Pfam" id="PF05658">
    <property type="entry name" value="YadA_head"/>
    <property type="match status" value="5"/>
</dbReference>
<feature type="domain" description="Trimeric autotransporter adhesin YadA-like stalk" evidence="15">
    <location>
        <begin position="446"/>
        <end position="481"/>
    </location>
</feature>
<proteinExistence type="inferred from homology"/>
<feature type="region of interest" description="Disordered" evidence="12">
    <location>
        <begin position="2715"/>
        <end position="2735"/>
    </location>
</feature>
<feature type="coiled-coil region" evidence="11">
    <location>
        <begin position="652"/>
        <end position="749"/>
    </location>
</feature>
<dbReference type="Pfam" id="PF05662">
    <property type="entry name" value="YadA_stalk"/>
    <property type="match status" value="10"/>
</dbReference>
<evidence type="ECO:0000256" key="12">
    <source>
        <dbReference type="SAM" id="MobiDB-lite"/>
    </source>
</evidence>
<comment type="caution">
    <text evidence="17">The sequence shown here is derived from an EMBL/GenBank/DDBJ whole genome shotgun (WGS) entry which is preliminary data.</text>
</comment>
<evidence type="ECO:0000256" key="6">
    <source>
        <dbReference type="ARBA" id="ARBA00022692"/>
    </source>
</evidence>
<feature type="domain" description="Trimeric autotransporter adhesin YadA-like stalk" evidence="15">
    <location>
        <begin position="3312"/>
        <end position="3347"/>
    </location>
</feature>
<feature type="region of interest" description="Disordered" evidence="12">
    <location>
        <begin position="2986"/>
        <end position="3008"/>
    </location>
</feature>
<dbReference type="GO" id="GO:0009279">
    <property type="term" value="C:cell outer membrane"/>
    <property type="evidence" value="ECO:0007669"/>
    <property type="project" value="UniProtKB-SubCell"/>
</dbReference>
<feature type="compositionally biased region" description="Basic and acidic residues" evidence="12">
    <location>
        <begin position="1766"/>
        <end position="1783"/>
    </location>
</feature>
<keyword evidence="5" id="KW-1134">Transmembrane beta strand</keyword>
<dbReference type="STRING" id="667128.HMPREF0621_1425"/>
<dbReference type="Gene3D" id="1.20.5.170">
    <property type="match status" value="2"/>
</dbReference>
<feature type="domain" description="Trimeric autotransporter adhesin YadA-like stalk" evidence="15">
    <location>
        <begin position="845"/>
        <end position="883"/>
    </location>
</feature>
<dbReference type="OrthoDB" id="5677425at2"/>
<name>C9PR01_9PAST</name>
<feature type="domain" description="Trimeric autotransporter adhesin YadA-like head" evidence="14">
    <location>
        <begin position="373"/>
        <end position="399"/>
    </location>
</feature>
<reference evidence="17 18" key="1">
    <citation type="submission" date="2009-10" db="EMBL/GenBank/DDBJ databases">
        <authorList>
            <person name="Muzny D."/>
            <person name="Qin X."/>
            <person name="Deng J."/>
            <person name="Jiang H."/>
            <person name="Liu Y."/>
            <person name="Qu J."/>
            <person name="Song X.-Z."/>
            <person name="Zhang L."/>
            <person name="Thornton R."/>
            <person name="Coyle M."/>
            <person name="Francisco L."/>
            <person name="Jackson L."/>
            <person name="Javaid M."/>
            <person name="Korchina V."/>
            <person name="Kovar C."/>
            <person name="Mata R."/>
            <person name="Mathew T."/>
            <person name="Ngo R."/>
            <person name="Nguyen L."/>
            <person name="Nguyen N."/>
            <person name="Okwuonu G."/>
            <person name="Ongeri F."/>
            <person name="Pham C."/>
            <person name="Simmons D."/>
            <person name="Wilczek-Boney K."/>
            <person name="Hale W."/>
            <person name="Jakkamsetti A."/>
            <person name="Pham P."/>
            <person name="Ruth R."/>
            <person name="San Lucas F."/>
            <person name="Warren J."/>
            <person name="Zhang J."/>
            <person name="Zhao Z."/>
            <person name="Zhou C."/>
            <person name="Zhu D."/>
            <person name="Lee S."/>
            <person name="Bess C."/>
            <person name="Blankenburg K."/>
            <person name="Forbes L."/>
            <person name="Fu Q."/>
            <person name="Gubbala S."/>
            <person name="Hirani K."/>
            <person name="Jayaseelan J.C."/>
            <person name="Lara F."/>
            <person name="Munidasa M."/>
            <person name="Palculict T."/>
            <person name="Patil S."/>
            <person name="Pu L.-L."/>
            <person name="Saada N."/>
            <person name="Tang L."/>
            <person name="Weissenberger G."/>
            <person name="Zhu Y."/>
            <person name="Hemphill L."/>
            <person name="Shang Y."/>
            <person name="Youmans B."/>
            <person name="Ayvaz T."/>
            <person name="Ross M."/>
            <person name="Santibanez J."/>
            <person name="Aqrawi P."/>
            <person name="Gross S."/>
            <person name="Joshi V."/>
            <person name="Fowler G."/>
            <person name="Nazareth L."/>
            <person name="Reid J."/>
            <person name="Worley K."/>
            <person name="Petrosino J."/>
            <person name="Highlander S."/>
            <person name="Gibbs R."/>
        </authorList>
    </citation>
    <scope>NUCLEOTIDE SEQUENCE [LARGE SCALE GENOMIC DNA]</scope>
    <source>
        <strain evidence="17 18">ATCC 43325</strain>
    </source>
</reference>
<dbReference type="InterPro" id="IPR005594">
    <property type="entry name" value="YadA_C"/>
</dbReference>
<dbReference type="Proteomes" id="UP000005519">
    <property type="component" value="Unassembled WGS sequence"/>
</dbReference>
<evidence type="ECO:0000256" key="11">
    <source>
        <dbReference type="SAM" id="Coils"/>
    </source>
</evidence>
<dbReference type="InterPro" id="IPR024973">
    <property type="entry name" value="ESPR"/>
</dbReference>
<feature type="compositionally biased region" description="Basic and acidic residues" evidence="12">
    <location>
        <begin position="2986"/>
        <end position="2997"/>
    </location>
</feature>
<dbReference type="Gene3D" id="3.30.1300.30">
    <property type="entry name" value="GSPII I/J protein-like"/>
    <property type="match status" value="1"/>
</dbReference>
<feature type="region of interest" description="Disordered" evidence="12">
    <location>
        <begin position="1687"/>
        <end position="1721"/>
    </location>
</feature>
<feature type="region of interest" description="Disordered" evidence="12">
    <location>
        <begin position="335"/>
        <end position="355"/>
    </location>
</feature>
<evidence type="ECO:0000313" key="18">
    <source>
        <dbReference type="Proteomes" id="UP000005519"/>
    </source>
</evidence>
<evidence type="ECO:0000256" key="3">
    <source>
        <dbReference type="ARBA" id="ARBA00005848"/>
    </source>
</evidence>
<dbReference type="InterPro" id="IPR011049">
    <property type="entry name" value="Serralysin-like_metalloprot_C"/>
</dbReference>
<keyword evidence="9" id="KW-0472">Membrane</keyword>
<dbReference type="Gene3D" id="3.90.1780.10">
    <property type="entry name" value="Trimeric adhesin"/>
    <property type="match status" value="3"/>
</dbReference>
<evidence type="ECO:0000259" key="13">
    <source>
        <dbReference type="Pfam" id="PF03895"/>
    </source>
</evidence>
<feature type="compositionally biased region" description="Polar residues" evidence="12">
    <location>
        <begin position="1738"/>
        <end position="1755"/>
    </location>
</feature>
<dbReference type="Gene3D" id="2.150.10.10">
    <property type="entry name" value="Serralysin-like metalloprotease, C-terminal"/>
    <property type="match status" value="4"/>
</dbReference>
<feature type="region of interest" description="Disordered" evidence="12">
    <location>
        <begin position="1574"/>
        <end position="1594"/>
    </location>
</feature>
<dbReference type="InterPro" id="IPR008640">
    <property type="entry name" value="Adhesin_Head_dom"/>
</dbReference>
<feature type="domain" description="Trimeric autotransporter adhesin YadA-like C-terminal membrane anchor" evidence="13">
    <location>
        <begin position="3357"/>
        <end position="3416"/>
    </location>
</feature>
<evidence type="ECO:0000256" key="8">
    <source>
        <dbReference type="ARBA" id="ARBA00022927"/>
    </source>
</evidence>
<feature type="domain" description="Trimeric autotransporter adhesin YadA-like stalk" evidence="15">
    <location>
        <begin position="1162"/>
        <end position="1190"/>
    </location>
</feature>
<dbReference type="RefSeq" id="WP_005762203.1">
    <property type="nucleotide sequence ID" value="NZ_GG704810.1"/>
</dbReference>
<sequence length="3416" mass="355180">MNNIFKTIWNKSTQSWVAVSELARGYVKSSSAKKVSLEKNRLSKFSLSATVITLSIISLQTIAAEVKLEVSNLNIFTKGAGYVANVHGGNQKIAIGKNAQAGISGRNTNQSIAIGSGNGANDGAWAKGDQSIAIGGNTIAEGDSSIAIGGDDLKEAAKKQTNYIDNLGNSKSGSIQNAYKDLTGQDLDLSYINTKSQTLAVAIGVKANAQDLSLALGTNSKAGATNTVAIGSGATATLANSIAIGGGAIADGSNKGTKQSNVSIGKTNFTWAGGEQVLDGDIVSFGGKGAERQLKNIAPGKVSADSTDAVNGSQLYSIAKILTERSERNIYAHVNTGDNKQGAGNATTNEGQVDEKGGAIKTGAATFGLNATASAEHAVAIGTGANATHQNSVALGQGAKTSDVNTNDTMINFKNASYGNVTPNPTGTPTTANGSISFGSQGKERQLHNVAAGRITATSTDAINGSQLYHVAKNLGFNIYQGNTPKSRINNDSVVKFVDGTYTTAVVTSQNGNATVKFDVNVTAISDASTKTAQDYTVLQGNGLAKTSEVVTAINNSGFILKSSANVTGHAVTNGDSVTINKGKNIEIEQSGSNITIKTVDSPNFTSVTATDSIGVTSGPTINASGIEMMNKKLTGLEAGSAPNDAVNMGQLNQVKQTAETAKNTADVAKNTADVAKNTADVAKDTADVAKDTADVAKDTADAAKNTADAAKNTADVAKDTADVAKDTADAAKNTADTAKNTADEAKVLTEKNANKINSLNNKVDQGFTLKAAQSGSGVANDNNAADNKFSLGETLTLTAGDNVDITRTSSNFTIAISKTPTFTSVDINNGPTINTDGINMKDKKITGLKNGDSDTDAVNLSQLNTTKAIADAAKDKADQNSQVIDANKANITTLQAGWTIENSDASVSKAIKANNKVKFENSNNVNATVTNTTDGAILSFIARTADITTNTAGDIVLPTDEHALAKAKNVAESINNSGFIIEKQASSQSIPSQVAKVKNNHKVNFKEGNYTTVSVDHKDTDNRTNVTFDVVIQDIENNATSGLANAKPLNQPNKKGITTAESVANAINNAVSKSGFMLNINDEANNVGEKITPSSVVKIKQGDNILVTRNNSTVTIKTVDTPTFKDLSLKSNTNSTPIKLTSNDGNALTLGGGKSGSDPIKLTNIADAAISDSSKDAVTGKQLNDLAKKLGLTPTDTSFGSPNFTPIKGKEGNDGAIPTSFKDALDKITSGLNQGLTFGGDQGTSATQYLGSIYNVKATTSTISDNGKNFVGNNLKTYYSKDNSGNGLLSIGLSENPEFKSVVFKNGSDQVTVTPTADGLRFGKNVNTGADDSVKLTNLAEGNVSSTSKEAVTGKQLHATNERIRTLEGGWQIAGDSLTKVEDIKAGTNKVNFVNSTNIESSVTKANGGANVSFTVKTTDISVDTTTGAVTEVNDTNKLVTAKNVSQALKNVGWIATASADNGGILEGSASNEKVSSGNTVTFKAGKNLKIKQAGKEFTYSTLDEVNFTKVTATNSIGIENGPALSTTGLDMSNKNISGLADGEITTDSKEAITGAQLKDLADKLGITPNGKNFTSPTFNPIKDKDGNNGTTPTSFKDALDKLTEGINKGFTFGGDTGSATQYLGSRYNVKAAVSTISANGNTFIGKNLKTEYTNQSGDGLLSIGLSETPDFKSITLSDGTNNYLTLEKDPNDNSGKITGLTNRDATKNTDYGTNSNAGRAATEGAVKELSDRVKQSDNTSPFNYVDNNGNQLTKAKDGNFYPKDSVEPDGSVKKGEESKKVEPQNVVVKIKDATPMPITNVRSGLGLDGKSDNNDAVGTPSKPKAIGVDKAKSVITNLLTTDGANLNKVATVGDLQALAQAGLDFSGNVGTDVHRPLGSKLEILGKDGVTSVTGYSSDNLVTETANNKLYIKFKEKPEFKGITVKEGDDKPQIELNSTDGLVVKSNSTDSTPVKINGSGIDVGEGKISNLKDANIANDSKDAVTGKQLKDLADKLGVSVDTTNNTFAEPIFNEKIKDANGTDTNVVKPTTFKGAIDNIVSALNRGLSFIGDIGDGTQYLGSKFAVKATTDAIVDNTKNFVGKNLKTKYSITDGNGTLSIGLSETPDFKSITLTDGANATPYLTLGKDDAGNRGKITGLTNRTTDSNDYGTGDNVGRAATEGAVKKLSDTVNLNNDSSPMTYADAISGEKLVKGKDDKFYKPADLEGATYDPNSKIYTKNGRPVTSVTDVVVKSKDLKPMTNVASGLNPDKIGKVTDQTVYEPNKGIKPEAAINLISGADGLLTITDAGKLNKVATIGDLQAAAQAGLNFKANKGTDIHRSLGSTLSILGKEGVSDADIESKYSTENVVTEIKDDKLYVKIKDIPKLKGLELNSGEADAKSISMTPDKDGTKLKLSTSTAGKDSVTLDGIADGNIADGSKEAVTGNQLKDLAKNLGVGINPDGKNFINPTFASIKAANGTESTAPTTLKGAIDNTIEAVNRGLGFAGDEGNGNQNLGSTFNVKSTETVITKDNKNFVGKNITTRYVKDDATGNGTLSIGISERPDFKEITLSKDGDSKPFLTIGEDTDNTDKPTTGKITGLTARDLSSNGYGVGDNVGRAATEGAVKDLYDKVKSNEGSSPFEYRDEAGNKLVKVGDKYYSEKDLAGKHIVDGKIFNDPVVKKDDKYYVAGPDGKPKLGTDGQPIMTEATTATIKDKAPATASNKQLTDISNVRSGLGLDGKSETNSVDGSPAEPKAISVEKAKEVIAGKDGKSGLLTTEGAPLNKVATIGDLQAVAKAGLTFKGNNTDAEVHRPLGTTLDIKGEARESTGTSGKNVYVEANANDNSLTVKIKETPEFKGLELKDGNTNAIKFTPSDVANKDNPAQKEPVLTLSSGIGADNKPGTVKLSGISNGDISPTSKDAVNGSQVFALSRGEIPKIEDKQIIITQPDGSTTVIDAKNVIVDDKGNPLLKTYNVEGQGEHIENSVISAIRNMNTEGIKFFHTNDGRKKKERPQEQGLNEQDSSAGGEYATAVGYRANAAGMNGIAFGSDAVAGKILEEKEVTITERVNGKDVVTKRKVRVVEGVKNAIAIGAGARASNDNTISIGSGNEVNGKNSGAIGDPSYINADNAYAIGNNNKIETTSEKTFVLGNNVTVTTARSVFLGDAVGYVAADNKAGTTKGNAEYSEQKIGETTYKYAGGKANEVVGVVSVGNVKQDGAMETRRIQNVAPGLISDKSTDAINGSQLYAVMDSGWNLKAEEVDGTSGKVTKGKADTTKVSIGKTVKVRAGNNVEIAHNKDESIDISTSMAPTFNSLNVNPGGTVNMGGNRVQNVGNAVEAGDAVNYGQFKAEMGKLDSRLQAGIAGAVASGTLVQAFNPNESLVAVGAGTYRGKSAVALGYSRVSDNGKIIIKVTGSTNTYGDVTGGASVGYKF</sequence>
<feature type="compositionally biased region" description="Polar residues" evidence="12">
    <location>
        <begin position="336"/>
        <end position="351"/>
    </location>
</feature>
<evidence type="ECO:0000256" key="4">
    <source>
        <dbReference type="ARBA" id="ARBA00022448"/>
    </source>
</evidence>
<feature type="region of interest" description="Disordered" evidence="12">
    <location>
        <begin position="1734"/>
        <end position="1783"/>
    </location>
</feature>
<feature type="domain" description="Trimeric autotransporter adhesin YadA-like head" evidence="14">
    <location>
        <begin position="3069"/>
        <end position="3091"/>
    </location>
</feature>
<evidence type="ECO:0000256" key="9">
    <source>
        <dbReference type="ARBA" id="ARBA00023136"/>
    </source>
</evidence>
<evidence type="ECO:0000256" key="1">
    <source>
        <dbReference type="ARBA" id="ARBA00004241"/>
    </source>
</evidence>
<dbReference type="InterPro" id="IPR037174">
    <property type="entry name" value="Trimeric_adhesin"/>
</dbReference>
<dbReference type="InterPro" id="IPR008635">
    <property type="entry name" value="Coiled_stalk_dom"/>
</dbReference>
<comment type="similarity">
    <text evidence="3">Belongs to the autotransporter-2 (AT-2) (TC 1.B.40) family.</text>
</comment>
<evidence type="ECO:0000256" key="2">
    <source>
        <dbReference type="ARBA" id="ARBA00004442"/>
    </source>
</evidence>
<comment type="subcellular location">
    <subcellularLocation>
        <location evidence="2">Cell outer membrane</location>
    </subcellularLocation>
    <subcellularLocation>
        <location evidence="1">Cell surface</location>
    </subcellularLocation>
</comment>
<feature type="domain" description="Trimeric autotransporter adhesin YadA-like stalk" evidence="15">
    <location>
        <begin position="633"/>
        <end position="674"/>
    </location>
</feature>
<feature type="domain" description="Trimeric autotransporter adhesin YadA-like stalk" evidence="15">
    <location>
        <begin position="3207"/>
        <end position="3235"/>
    </location>
</feature>
<dbReference type="HOGENOM" id="CLU_224125_0_0_6"/>
<feature type="domain" description="Trimeric autotransporter adhesin YadA-like stalk" evidence="15">
    <location>
        <begin position="294"/>
        <end position="322"/>
    </location>
</feature>
<feature type="domain" description="Trimeric autotransporter adhesin YadA-like head" evidence="14">
    <location>
        <begin position="213"/>
        <end position="234"/>
    </location>
</feature>
<evidence type="ECO:0000259" key="16">
    <source>
        <dbReference type="Pfam" id="PF13018"/>
    </source>
</evidence>
<evidence type="ECO:0000259" key="15">
    <source>
        <dbReference type="Pfam" id="PF05662"/>
    </source>
</evidence>
<feature type="domain" description="Trimeric autotransporter adhesin YadA-like stalk" evidence="15">
    <location>
        <begin position="2889"/>
        <end position="2914"/>
    </location>
</feature>
<evidence type="ECO:0000313" key="17">
    <source>
        <dbReference type="EMBL" id="EEX49902.1"/>
    </source>
</evidence>
<feature type="domain" description="Trimeric autotransporter adhesin YadA-like head" evidence="14">
    <location>
        <begin position="3008"/>
        <end position="3034"/>
    </location>
</feature>
<dbReference type="Pfam" id="PF13018">
    <property type="entry name" value="ESPR"/>
    <property type="match status" value="1"/>
</dbReference>
<dbReference type="SUPFAM" id="SSF101967">
    <property type="entry name" value="Adhesin YadA, collagen-binding domain"/>
    <property type="match status" value="3"/>
</dbReference>
<organism evidence="17 18">
    <name type="scientific">Pasteurella dagmatis ATCC 43325</name>
    <dbReference type="NCBI Taxonomy" id="667128"/>
    <lineage>
        <taxon>Bacteria</taxon>
        <taxon>Pseudomonadati</taxon>
        <taxon>Pseudomonadota</taxon>
        <taxon>Gammaproteobacteria</taxon>
        <taxon>Pasteurellales</taxon>
        <taxon>Pasteurellaceae</taxon>
        <taxon>Pasteurella</taxon>
    </lineage>
</organism>
<accession>C9PR01</accession>
<feature type="region of interest" description="Disordered" evidence="12">
    <location>
        <begin position="1805"/>
        <end position="1824"/>
    </location>
</feature>
<keyword evidence="4" id="KW-0813">Transport</keyword>
<feature type="compositionally biased region" description="Polar residues" evidence="12">
    <location>
        <begin position="1694"/>
        <end position="1719"/>
    </location>
</feature>
<evidence type="ECO:0000256" key="5">
    <source>
        <dbReference type="ARBA" id="ARBA00022452"/>
    </source>
</evidence>